<dbReference type="PANTHER" id="PTHR46517:SF1">
    <property type="entry name" value="FRUCTOSE-2,6-BISPHOSPHATASE TIGAR"/>
    <property type="match status" value="1"/>
</dbReference>
<dbReference type="SMART" id="SM00855">
    <property type="entry name" value="PGAM"/>
    <property type="match status" value="1"/>
</dbReference>
<feature type="binding site" evidence="3">
    <location>
        <position position="74"/>
    </location>
    <ligand>
        <name>substrate</name>
    </ligand>
</feature>
<accession>A0A8K0UUW9</accession>
<dbReference type="OrthoDB" id="354304at2759"/>
<feature type="binding site" evidence="3">
    <location>
        <begin position="24"/>
        <end position="31"/>
    </location>
    <ligand>
        <name>substrate</name>
    </ligand>
</feature>
<dbReference type="GO" id="GO:0004331">
    <property type="term" value="F:fructose-2,6-bisphosphate 2-phosphatase activity"/>
    <property type="evidence" value="ECO:0007669"/>
    <property type="project" value="TreeGrafter"/>
</dbReference>
<dbReference type="EMBL" id="JAEVFJ010000005">
    <property type="protein sequence ID" value="KAH8104740.1"/>
    <property type="molecule type" value="Genomic_DNA"/>
</dbReference>
<dbReference type="GO" id="GO:0005829">
    <property type="term" value="C:cytosol"/>
    <property type="evidence" value="ECO:0007669"/>
    <property type="project" value="TreeGrafter"/>
</dbReference>
<evidence type="ECO:0000256" key="2">
    <source>
        <dbReference type="PIRSR" id="PIRSR613078-1"/>
    </source>
</evidence>
<name>A0A8K0UUW9_9AGAR</name>
<keyword evidence="6" id="KW-1185">Reference proteome</keyword>
<evidence type="ECO:0000313" key="5">
    <source>
        <dbReference type="EMBL" id="KAH8104740.1"/>
    </source>
</evidence>
<keyword evidence="1" id="KW-0378">Hydrolase</keyword>
<organism evidence="5 6">
    <name type="scientific">Cristinia sonorae</name>
    <dbReference type="NCBI Taxonomy" id="1940300"/>
    <lineage>
        <taxon>Eukaryota</taxon>
        <taxon>Fungi</taxon>
        <taxon>Dikarya</taxon>
        <taxon>Basidiomycota</taxon>
        <taxon>Agaricomycotina</taxon>
        <taxon>Agaricomycetes</taxon>
        <taxon>Agaricomycetidae</taxon>
        <taxon>Agaricales</taxon>
        <taxon>Pleurotineae</taxon>
        <taxon>Stephanosporaceae</taxon>
        <taxon>Cristinia</taxon>
    </lineage>
</organism>
<dbReference type="InterPro" id="IPR029033">
    <property type="entry name" value="His_PPase_superfam"/>
</dbReference>
<feature type="compositionally biased region" description="Polar residues" evidence="4">
    <location>
        <begin position="304"/>
        <end position="316"/>
    </location>
</feature>
<evidence type="ECO:0000256" key="4">
    <source>
        <dbReference type="SAM" id="MobiDB-lite"/>
    </source>
</evidence>
<dbReference type="SUPFAM" id="SSF53254">
    <property type="entry name" value="Phosphoglycerate mutase-like"/>
    <property type="match status" value="1"/>
</dbReference>
<dbReference type="CDD" id="cd07067">
    <property type="entry name" value="HP_PGM_like"/>
    <property type="match status" value="1"/>
</dbReference>
<dbReference type="InterPro" id="IPR051695">
    <property type="entry name" value="Phosphoglycerate_Mutase"/>
</dbReference>
<evidence type="ECO:0000256" key="1">
    <source>
        <dbReference type="ARBA" id="ARBA00022801"/>
    </source>
</evidence>
<gene>
    <name evidence="5" type="ORF">BXZ70DRAFT_612367</name>
</gene>
<dbReference type="Proteomes" id="UP000813824">
    <property type="component" value="Unassembled WGS sequence"/>
</dbReference>
<evidence type="ECO:0000256" key="3">
    <source>
        <dbReference type="PIRSR" id="PIRSR613078-2"/>
    </source>
</evidence>
<feature type="region of interest" description="Disordered" evidence="4">
    <location>
        <begin position="289"/>
        <end position="316"/>
    </location>
</feature>
<dbReference type="GO" id="GO:0043456">
    <property type="term" value="P:regulation of pentose-phosphate shunt"/>
    <property type="evidence" value="ECO:0007669"/>
    <property type="project" value="TreeGrafter"/>
</dbReference>
<dbReference type="InterPro" id="IPR013078">
    <property type="entry name" value="His_Pase_superF_clade-1"/>
</dbReference>
<evidence type="ECO:0000313" key="6">
    <source>
        <dbReference type="Proteomes" id="UP000813824"/>
    </source>
</evidence>
<feature type="active site" description="Tele-phosphohistidine intermediate" evidence="2">
    <location>
        <position position="25"/>
    </location>
</feature>
<dbReference type="Pfam" id="PF00300">
    <property type="entry name" value="His_Phos_1"/>
    <property type="match status" value="1"/>
</dbReference>
<comment type="caution">
    <text evidence="5">The sequence shown here is derived from an EMBL/GenBank/DDBJ whole genome shotgun (WGS) entry which is preliminary data.</text>
</comment>
<feature type="active site" description="Proton donor/acceptor" evidence="2">
    <location>
        <position position="101"/>
    </location>
</feature>
<dbReference type="AlphaFoldDB" id="A0A8K0UUW9"/>
<proteinExistence type="predicted"/>
<dbReference type="GO" id="GO:0045820">
    <property type="term" value="P:negative regulation of glycolytic process"/>
    <property type="evidence" value="ECO:0007669"/>
    <property type="project" value="TreeGrafter"/>
</dbReference>
<dbReference type="Gene3D" id="3.40.50.1240">
    <property type="entry name" value="Phosphoglycerate mutase-like"/>
    <property type="match status" value="1"/>
</dbReference>
<reference evidence="5" key="1">
    <citation type="journal article" date="2021" name="New Phytol.">
        <title>Evolutionary innovations through gain and loss of genes in the ectomycorrhizal Boletales.</title>
        <authorList>
            <person name="Wu G."/>
            <person name="Miyauchi S."/>
            <person name="Morin E."/>
            <person name="Kuo A."/>
            <person name="Drula E."/>
            <person name="Varga T."/>
            <person name="Kohler A."/>
            <person name="Feng B."/>
            <person name="Cao Y."/>
            <person name="Lipzen A."/>
            <person name="Daum C."/>
            <person name="Hundley H."/>
            <person name="Pangilinan J."/>
            <person name="Johnson J."/>
            <person name="Barry K."/>
            <person name="LaButti K."/>
            <person name="Ng V."/>
            <person name="Ahrendt S."/>
            <person name="Min B."/>
            <person name="Choi I.G."/>
            <person name="Park H."/>
            <person name="Plett J.M."/>
            <person name="Magnuson J."/>
            <person name="Spatafora J.W."/>
            <person name="Nagy L.G."/>
            <person name="Henrissat B."/>
            <person name="Grigoriev I.V."/>
            <person name="Yang Z.L."/>
            <person name="Xu J."/>
            <person name="Martin F.M."/>
        </authorList>
    </citation>
    <scope>NUCLEOTIDE SEQUENCE</scope>
    <source>
        <strain evidence="5">KKN 215</strain>
    </source>
</reference>
<sequence>MHAHLLSSHTTMSPRPLLTITFIRHGESTDNTKDIWAGWKDAPLSNHGMNQARACGESLSDIRFQTIWASPLQRAFSTAQAIYDVQPDPKPSFKTSPHLREQHFGIAEGKKWIVEWIPGMSLEDHIAQGLFPALHSRSEKFPEGESLDDLRTRATKAIEECVVPHIRDAARTASSGGHIALVSHGLCISEMLPALLRKDASGVEPKSSYRGLMNTGWARVTIEVKGWGGKEPLVFADNDIPPLIIKVTEFDRHEHLDKVKRQKGGIGSAAFDPKQKDIRAFFGGAKLGSQADVSASTKEEGRSESNVQDEVNVDIQ</sequence>
<dbReference type="PANTHER" id="PTHR46517">
    <property type="entry name" value="FRUCTOSE-2,6-BISPHOSPHATASE TIGAR"/>
    <property type="match status" value="1"/>
</dbReference>
<protein>
    <submittedName>
        <fullName evidence="5">Phosphoglycerate mutase-like protein</fullName>
    </submittedName>
</protein>